<evidence type="ECO:0000313" key="2">
    <source>
        <dbReference type="EMBL" id="MFD2864875.1"/>
    </source>
</evidence>
<proteinExistence type="predicted"/>
<dbReference type="Proteomes" id="UP001597601">
    <property type="component" value="Unassembled WGS sequence"/>
</dbReference>
<name>A0ABW5XN33_9SPHI</name>
<keyword evidence="3" id="KW-1185">Reference proteome</keyword>
<gene>
    <name evidence="2" type="ORF">ACFSYC_09265</name>
</gene>
<feature type="chain" id="PRO_5047384422" evidence="1">
    <location>
        <begin position="24"/>
        <end position="242"/>
    </location>
</feature>
<evidence type="ECO:0000256" key="1">
    <source>
        <dbReference type="SAM" id="SignalP"/>
    </source>
</evidence>
<dbReference type="RefSeq" id="WP_377126155.1">
    <property type="nucleotide sequence ID" value="NZ_JBHUHN010000001.1"/>
</dbReference>
<feature type="signal peptide" evidence="1">
    <location>
        <begin position="1"/>
        <end position="23"/>
    </location>
</feature>
<dbReference type="EMBL" id="JBHUON010000009">
    <property type="protein sequence ID" value="MFD2864875.1"/>
    <property type="molecule type" value="Genomic_DNA"/>
</dbReference>
<comment type="caution">
    <text evidence="2">The sequence shown here is derived from an EMBL/GenBank/DDBJ whole genome shotgun (WGS) entry which is preliminary data.</text>
</comment>
<keyword evidence="1" id="KW-0732">Signal</keyword>
<organism evidence="2 3">
    <name type="scientific">Mucilaginibacter antarcticus</name>
    <dbReference type="NCBI Taxonomy" id="1855725"/>
    <lineage>
        <taxon>Bacteria</taxon>
        <taxon>Pseudomonadati</taxon>
        <taxon>Bacteroidota</taxon>
        <taxon>Sphingobacteriia</taxon>
        <taxon>Sphingobacteriales</taxon>
        <taxon>Sphingobacteriaceae</taxon>
        <taxon>Mucilaginibacter</taxon>
    </lineage>
</organism>
<protein>
    <submittedName>
        <fullName evidence="2">DUF2490 domain-containing protein</fullName>
    </submittedName>
</protein>
<dbReference type="InterPro" id="IPR019619">
    <property type="entry name" value="DUF2490"/>
</dbReference>
<dbReference type="Pfam" id="PF10677">
    <property type="entry name" value="DUF2490"/>
    <property type="match status" value="1"/>
</dbReference>
<accession>A0ABW5XN33</accession>
<evidence type="ECO:0000313" key="3">
    <source>
        <dbReference type="Proteomes" id="UP001597601"/>
    </source>
</evidence>
<reference evidence="3" key="1">
    <citation type="journal article" date="2019" name="Int. J. Syst. Evol. Microbiol.">
        <title>The Global Catalogue of Microorganisms (GCM) 10K type strain sequencing project: providing services to taxonomists for standard genome sequencing and annotation.</title>
        <authorList>
            <consortium name="The Broad Institute Genomics Platform"/>
            <consortium name="The Broad Institute Genome Sequencing Center for Infectious Disease"/>
            <person name="Wu L."/>
            <person name="Ma J."/>
        </authorList>
    </citation>
    <scope>NUCLEOTIDE SEQUENCE [LARGE SCALE GENOMIC DNA]</scope>
    <source>
        <strain evidence="3">KCTC 52232</strain>
    </source>
</reference>
<sequence length="242" mass="27989">MAKLRAVIILAALLLTVTFSSKAQNNKTGIFGIATVVLPGDSTHRWGGYVELQARSNEFFNQFYYFETKGGISYDFANNYTGLIGTGRYITNENGNMGQLPVSEFRLWEQLTINSFLDRVKFEHRYRAEQRWVNGIYRNRFRYRLNVVIPLNNRKIIPGTFFISVFDEIFLNNKAPHFERNRFSATIGYQFNKSLSTQMGWLNQYNFSNTSAGAKNNLAITMMYRINRKNGKPKEHIPSTVD</sequence>